<sequence>MHNGTGNGDPEPEAWTRIRRQARIQRITKRHPFLSVGLPFLVAVVGGSFVLLLTQETKYEIRDKRIQNLSMDEALPPRRKFDIQEEYFRMKSKGDWNGSWEPRRVPRAPEDEPVFDRYDK</sequence>
<name>A0A9W8IUP7_9FUNG</name>
<keyword evidence="14" id="KW-1185">Reference proteome</keyword>
<comment type="subcellular location">
    <subcellularLocation>
        <location evidence="2">Mitochondrion inner membrane</location>
        <topology evidence="2">Single-pass membrane protein</topology>
    </subcellularLocation>
</comment>
<keyword evidence="7" id="KW-0999">Mitochondrion inner membrane</keyword>
<evidence type="ECO:0000256" key="1">
    <source>
        <dbReference type="ARBA" id="ARBA00002490"/>
    </source>
</evidence>
<evidence type="ECO:0000256" key="2">
    <source>
        <dbReference type="ARBA" id="ARBA00004434"/>
    </source>
</evidence>
<gene>
    <name evidence="13" type="primary">COX16</name>
    <name evidence="13" type="ORF">GGH94_001191</name>
</gene>
<evidence type="ECO:0000256" key="11">
    <source>
        <dbReference type="SAM" id="MobiDB-lite"/>
    </source>
</evidence>
<protein>
    <recommendedName>
        <fullName evidence="4">Cytochrome c oxidase assembly protein COX16, mitochondrial</fullName>
    </recommendedName>
    <alternativeName>
        <fullName evidence="5">Cytochrome c oxidase assembly protein cox16, mitochondrial</fullName>
    </alternativeName>
</protein>
<keyword evidence="10 12" id="KW-0472">Membrane</keyword>
<evidence type="ECO:0000256" key="5">
    <source>
        <dbReference type="ARBA" id="ARBA00019222"/>
    </source>
</evidence>
<evidence type="ECO:0000256" key="10">
    <source>
        <dbReference type="ARBA" id="ARBA00023136"/>
    </source>
</evidence>
<evidence type="ECO:0000313" key="14">
    <source>
        <dbReference type="Proteomes" id="UP001140074"/>
    </source>
</evidence>
<evidence type="ECO:0000313" key="13">
    <source>
        <dbReference type="EMBL" id="KAJ2866920.1"/>
    </source>
</evidence>
<dbReference type="InterPro" id="IPR020164">
    <property type="entry name" value="Cyt_c_Oxase_assmbl_COX16"/>
</dbReference>
<evidence type="ECO:0000256" key="12">
    <source>
        <dbReference type="SAM" id="Phobius"/>
    </source>
</evidence>
<feature type="transmembrane region" description="Helical" evidence="12">
    <location>
        <begin position="33"/>
        <end position="54"/>
    </location>
</feature>
<dbReference type="AlphaFoldDB" id="A0A9W8IUP7"/>
<organism evidence="13 14">
    <name type="scientific">Coemansia aciculifera</name>
    <dbReference type="NCBI Taxonomy" id="417176"/>
    <lineage>
        <taxon>Eukaryota</taxon>
        <taxon>Fungi</taxon>
        <taxon>Fungi incertae sedis</taxon>
        <taxon>Zoopagomycota</taxon>
        <taxon>Kickxellomycotina</taxon>
        <taxon>Kickxellomycetes</taxon>
        <taxon>Kickxellales</taxon>
        <taxon>Kickxellaceae</taxon>
        <taxon>Coemansia</taxon>
    </lineage>
</organism>
<evidence type="ECO:0000256" key="6">
    <source>
        <dbReference type="ARBA" id="ARBA00022692"/>
    </source>
</evidence>
<dbReference type="PANTHER" id="PTHR17130:SF14">
    <property type="entry name" value="CYTOCHROME C OXIDASE ASSEMBLY PROTEIN COX16 HOMOLOG, MITOCHONDRIAL"/>
    <property type="match status" value="1"/>
</dbReference>
<dbReference type="Proteomes" id="UP001140074">
    <property type="component" value="Unassembled WGS sequence"/>
</dbReference>
<keyword evidence="8 12" id="KW-1133">Transmembrane helix</keyword>
<evidence type="ECO:0000256" key="3">
    <source>
        <dbReference type="ARBA" id="ARBA00008370"/>
    </source>
</evidence>
<dbReference type="PANTHER" id="PTHR17130">
    <property type="entry name" value="MITOCHONDRIAL OUTER MEMBRANE PROTEIN 25"/>
    <property type="match status" value="1"/>
</dbReference>
<feature type="compositionally biased region" description="Basic and acidic residues" evidence="11">
    <location>
        <begin position="101"/>
        <end position="120"/>
    </location>
</feature>
<evidence type="ECO:0000256" key="9">
    <source>
        <dbReference type="ARBA" id="ARBA00023128"/>
    </source>
</evidence>
<accession>A0A9W8IUP7</accession>
<dbReference type="Pfam" id="PF14138">
    <property type="entry name" value="COX16"/>
    <property type="match status" value="1"/>
</dbReference>
<dbReference type="EMBL" id="JANBUY010000028">
    <property type="protein sequence ID" value="KAJ2866920.1"/>
    <property type="molecule type" value="Genomic_DNA"/>
</dbReference>
<evidence type="ECO:0000256" key="4">
    <source>
        <dbReference type="ARBA" id="ARBA00015368"/>
    </source>
</evidence>
<keyword evidence="6 12" id="KW-0812">Transmembrane</keyword>
<evidence type="ECO:0000256" key="7">
    <source>
        <dbReference type="ARBA" id="ARBA00022792"/>
    </source>
</evidence>
<comment type="caution">
    <text evidence="13">The sequence shown here is derived from an EMBL/GenBank/DDBJ whole genome shotgun (WGS) entry which is preliminary data.</text>
</comment>
<keyword evidence="9" id="KW-0496">Mitochondrion</keyword>
<comment type="function">
    <text evidence="1">Required for the assembly of the mitochondrial respiratory chain complex IV (CIV), also known as cytochrome c oxidase. May participate in merging the COX1 and COX2 assembly lines.</text>
</comment>
<evidence type="ECO:0000256" key="8">
    <source>
        <dbReference type="ARBA" id="ARBA00022989"/>
    </source>
</evidence>
<proteinExistence type="inferred from homology"/>
<dbReference type="GO" id="GO:0005743">
    <property type="term" value="C:mitochondrial inner membrane"/>
    <property type="evidence" value="ECO:0007669"/>
    <property type="project" value="UniProtKB-SubCell"/>
</dbReference>
<feature type="region of interest" description="Disordered" evidence="11">
    <location>
        <begin position="93"/>
        <end position="120"/>
    </location>
</feature>
<dbReference type="GO" id="GO:0033617">
    <property type="term" value="P:mitochondrial respiratory chain complex IV assembly"/>
    <property type="evidence" value="ECO:0007669"/>
    <property type="project" value="TreeGrafter"/>
</dbReference>
<comment type="similarity">
    <text evidence="3">Belongs to the COX16 family.</text>
</comment>
<reference evidence="13" key="1">
    <citation type="submission" date="2022-07" db="EMBL/GenBank/DDBJ databases">
        <title>Phylogenomic reconstructions and comparative analyses of Kickxellomycotina fungi.</title>
        <authorList>
            <person name="Reynolds N.K."/>
            <person name="Stajich J.E."/>
            <person name="Barry K."/>
            <person name="Grigoriev I.V."/>
            <person name="Crous P."/>
            <person name="Smith M.E."/>
        </authorList>
    </citation>
    <scope>NUCLEOTIDE SEQUENCE</scope>
    <source>
        <strain evidence="13">RSA 476</strain>
    </source>
</reference>